<dbReference type="Pfam" id="PF21863">
    <property type="entry name" value="HTH_67"/>
    <property type="match status" value="1"/>
</dbReference>
<evidence type="ECO:0000313" key="2">
    <source>
        <dbReference type="Proteomes" id="UP001596004"/>
    </source>
</evidence>
<protein>
    <recommendedName>
        <fullName evidence="3">SalK</fullName>
    </recommendedName>
</protein>
<comment type="caution">
    <text evidence="1">The sequence shown here is derived from an EMBL/GenBank/DDBJ whole genome shotgun (WGS) entry which is preliminary data.</text>
</comment>
<proteinExistence type="predicted"/>
<gene>
    <name evidence="1" type="ORF">ACFO60_00715</name>
</gene>
<name>A0ABV9C8W4_9ACTN</name>
<dbReference type="Proteomes" id="UP001596004">
    <property type="component" value="Unassembled WGS sequence"/>
</dbReference>
<dbReference type="RefSeq" id="WP_380835658.1">
    <property type="nucleotide sequence ID" value="NZ_JBHSFP010000001.1"/>
</dbReference>
<dbReference type="NCBIfam" id="NF047719">
    <property type="entry name" value="SCO6745_fam_HTH"/>
    <property type="match status" value="1"/>
</dbReference>
<dbReference type="InterPro" id="IPR054058">
    <property type="entry name" value="HTH_67"/>
</dbReference>
<accession>A0ABV9C8W4</accession>
<reference evidence="2" key="1">
    <citation type="journal article" date="2019" name="Int. J. Syst. Evol. Microbiol.">
        <title>The Global Catalogue of Microorganisms (GCM) 10K type strain sequencing project: providing services to taxonomists for standard genome sequencing and annotation.</title>
        <authorList>
            <consortium name="The Broad Institute Genomics Platform"/>
            <consortium name="The Broad Institute Genome Sequencing Center for Infectious Disease"/>
            <person name="Wu L."/>
            <person name="Ma J."/>
        </authorList>
    </citation>
    <scope>NUCLEOTIDE SEQUENCE [LARGE SCALE GENOMIC DNA]</scope>
    <source>
        <strain evidence="2">CGMCC 4.7132</strain>
    </source>
</reference>
<keyword evidence="2" id="KW-1185">Reference proteome</keyword>
<dbReference type="EMBL" id="JBHSFP010000001">
    <property type="protein sequence ID" value="MFC4529267.1"/>
    <property type="molecule type" value="Genomic_DNA"/>
</dbReference>
<sequence length="303" mass="32300">MFDLVEEWTTMVADPGFARRMWHQLEPVHAPFWYAPEVFDEAAALGFPVTTRWPSYFAWRSAPLGEASAELVAATFYSFSPRTVAEHVPAAWTVASPAKVLEARLRAVDRMYRTLLGGDAGAPGVAEAARLAREAAEAAGIGGRPLAAANAALPWPDEPHLVLWQAIGVLREHRGDGHIAALVTCDLDPCEALVSLAAVGGAPREAFAARGWTAQEWDAARDRLAARGLVGPDGTATEQGHRLRDTVERITDDLAIEPWRAIGGDGAERLAELTTPLLVAALESGLLPAVNTLGIGKVAAPAR</sequence>
<evidence type="ECO:0000313" key="1">
    <source>
        <dbReference type="EMBL" id="MFC4529267.1"/>
    </source>
</evidence>
<organism evidence="1 2">
    <name type="scientific">Sphaerisporangium dianthi</name>
    <dbReference type="NCBI Taxonomy" id="1436120"/>
    <lineage>
        <taxon>Bacteria</taxon>
        <taxon>Bacillati</taxon>
        <taxon>Actinomycetota</taxon>
        <taxon>Actinomycetes</taxon>
        <taxon>Streptosporangiales</taxon>
        <taxon>Streptosporangiaceae</taxon>
        <taxon>Sphaerisporangium</taxon>
    </lineage>
</organism>
<evidence type="ECO:0008006" key="3">
    <source>
        <dbReference type="Google" id="ProtNLM"/>
    </source>
</evidence>